<dbReference type="SUPFAM" id="SSF57756">
    <property type="entry name" value="Retrovirus zinc finger-like domains"/>
    <property type="match status" value="1"/>
</dbReference>
<accession>A0ABU6WBG8</accession>
<sequence length="136" mass="15726">MEIRNFAKLVNKSQLAEECSKKLEAAQERRREAAHQNFNKSLAPRGINFKANGQQQRRKPQGGNRLTQFNSRSYNLRQRQGEQAEQGQDDLICSKCWKNHGGRPCRFGTNTCYYCNKEGHLARDCHKRIADRASRS</sequence>
<protein>
    <recommendedName>
        <fullName evidence="3">CCHC-type domain-containing protein</fullName>
    </recommendedName>
</protein>
<dbReference type="EMBL" id="JASCZI010181297">
    <property type="protein sequence ID" value="MED6181308.1"/>
    <property type="molecule type" value="Genomic_DNA"/>
</dbReference>
<dbReference type="InterPro" id="IPR001878">
    <property type="entry name" value="Znf_CCHC"/>
</dbReference>
<evidence type="ECO:0000313" key="5">
    <source>
        <dbReference type="Proteomes" id="UP001341840"/>
    </source>
</evidence>
<dbReference type="SMART" id="SM00343">
    <property type="entry name" value="ZnF_C2HC"/>
    <property type="match status" value="1"/>
</dbReference>
<dbReference type="Pfam" id="PF00098">
    <property type="entry name" value="zf-CCHC"/>
    <property type="match status" value="1"/>
</dbReference>
<evidence type="ECO:0000313" key="4">
    <source>
        <dbReference type="EMBL" id="MED6181308.1"/>
    </source>
</evidence>
<evidence type="ECO:0000256" key="1">
    <source>
        <dbReference type="PROSITE-ProRule" id="PRU00047"/>
    </source>
</evidence>
<dbReference type="Proteomes" id="UP001341840">
    <property type="component" value="Unassembled WGS sequence"/>
</dbReference>
<keyword evidence="1" id="KW-0863">Zinc-finger</keyword>
<keyword evidence="1" id="KW-0862">Zinc</keyword>
<proteinExistence type="predicted"/>
<keyword evidence="1" id="KW-0479">Metal-binding</keyword>
<evidence type="ECO:0000259" key="3">
    <source>
        <dbReference type="PROSITE" id="PS50158"/>
    </source>
</evidence>
<dbReference type="Gene3D" id="4.10.60.10">
    <property type="entry name" value="Zinc finger, CCHC-type"/>
    <property type="match status" value="1"/>
</dbReference>
<dbReference type="InterPro" id="IPR036875">
    <property type="entry name" value="Znf_CCHC_sf"/>
</dbReference>
<keyword evidence="5" id="KW-1185">Reference proteome</keyword>
<reference evidence="4 5" key="1">
    <citation type="journal article" date="2023" name="Plants (Basel)">
        <title>Bridging the Gap: Combining Genomics and Transcriptomics Approaches to Understand Stylosanthes scabra, an Orphan Legume from the Brazilian Caatinga.</title>
        <authorList>
            <person name="Ferreira-Neto J.R.C."/>
            <person name="da Silva M.D."/>
            <person name="Binneck E."/>
            <person name="de Melo N.F."/>
            <person name="da Silva R.H."/>
            <person name="de Melo A.L.T.M."/>
            <person name="Pandolfi V."/>
            <person name="Bustamante F.O."/>
            <person name="Brasileiro-Vidal A.C."/>
            <person name="Benko-Iseppon A.M."/>
        </authorList>
    </citation>
    <scope>NUCLEOTIDE SEQUENCE [LARGE SCALE GENOMIC DNA]</scope>
    <source>
        <tissue evidence="4">Leaves</tissue>
    </source>
</reference>
<dbReference type="PROSITE" id="PS50158">
    <property type="entry name" value="ZF_CCHC"/>
    <property type="match status" value="1"/>
</dbReference>
<feature type="domain" description="CCHC-type" evidence="3">
    <location>
        <begin position="112"/>
        <end position="125"/>
    </location>
</feature>
<name>A0ABU6WBG8_9FABA</name>
<organism evidence="4 5">
    <name type="scientific">Stylosanthes scabra</name>
    <dbReference type="NCBI Taxonomy" id="79078"/>
    <lineage>
        <taxon>Eukaryota</taxon>
        <taxon>Viridiplantae</taxon>
        <taxon>Streptophyta</taxon>
        <taxon>Embryophyta</taxon>
        <taxon>Tracheophyta</taxon>
        <taxon>Spermatophyta</taxon>
        <taxon>Magnoliopsida</taxon>
        <taxon>eudicotyledons</taxon>
        <taxon>Gunneridae</taxon>
        <taxon>Pentapetalae</taxon>
        <taxon>rosids</taxon>
        <taxon>fabids</taxon>
        <taxon>Fabales</taxon>
        <taxon>Fabaceae</taxon>
        <taxon>Papilionoideae</taxon>
        <taxon>50 kb inversion clade</taxon>
        <taxon>dalbergioids sensu lato</taxon>
        <taxon>Dalbergieae</taxon>
        <taxon>Pterocarpus clade</taxon>
        <taxon>Stylosanthes</taxon>
    </lineage>
</organism>
<feature type="region of interest" description="Disordered" evidence="2">
    <location>
        <begin position="27"/>
        <end position="70"/>
    </location>
</feature>
<comment type="caution">
    <text evidence="4">The sequence shown here is derived from an EMBL/GenBank/DDBJ whole genome shotgun (WGS) entry which is preliminary data.</text>
</comment>
<gene>
    <name evidence="4" type="ORF">PIB30_018247</name>
</gene>
<evidence type="ECO:0000256" key="2">
    <source>
        <dbReference type="SAM" id="MobiDB-lite"/>
    </source>
</evidence>